<sequence length="255" mass="25608">MNPAVLGVGAVGGFGAGARALLEPAQPGLYELPWGEGRRAIPAFRADTAPLERFVPRRALRRIDAFSRIALLGACLALEDAGMPTSGLEGLGVVLGSGYGATGTTFALIDSMIEGGDACASPTHFAGSLHNTPASHLAITLGATGPSLSLSRFQGLGDAVLLAARLMLAEGRATRVLAGVVDEVSDLTAYLWARGEGGTPPGEGAAFLVLGEGEGAYGSLDAAMAGRGPSEGPWGALPGADAFAVAAAAVRSSRR</sequence>
<dbReference type="RefSeq" id="WP_243331332.1">
    <property type="nucleotide sequence ID" value="NZ_AP027081.1"/>
</dbReference>
<name>A0AA48H1C4_9BACT</name>
<dbReference type="InterPro" id="IPR016039">
    <property type="entry name" value="Thiolase-like"/>
</dbReference>
<dbReference type="InterPro" id="IPR000794">
    <property type="entry name" value="Beta-ketoacyl_synthase"/>
</dbReference>
<dbReference type="InterPro" id="IPR014030">
    <property type="entry name" value="Ketoacyl_synth_N"/>
</dbReference>
<feature type="domain" description="Beta-ketoacyl synthase-like N-terminal" evidence="2">
    <location>
        <begin position="56"/>
        <end position="197"/>
    </location>
</feature>
<dbReference type="Gene3D" id="3.40.47.10">
    <property type="match status" value="1"/>
</dbReference>
<dbReference type="Pfam" id="PF00109">
    <property type="entry name" value="ketoacyl-synt"/>
    <property type="match status" value="1"/>
</dbReference>
<dbReference type="EMBL" id="AP027081">
    <property type="protein sequence ID" value="BDU75676.1"/>
    <property type="molecule type" value="Genomic_DNA"/>
</dbReference>
<gene>
    <name evidence="3" type="ORF">METESE_06340</name>
</gene>
<dbReference type="KEGG" id="msea:METESE_06340"/>
<dbReference type="SUPFAM" id="SSF53901">
    <property type="entry name" value="Thiolase-like"/>
    <property type="match status" value="1"/>
</dbReference>
<dbReference type="GO" id="GO:0006633">
    <property type="term" value="P:fatty acid biosynthetic process"/>
    <property type="evidence" value="ECO:0007669"/>
    <property type="project" value="TreeGrafter"/>
</dbReference>
<protein>
    <recommendedName>
        <fullName evidence="2">Beta-ketoacyl synthase-like N-terminal domain-containing protein</fullName>
    </recommendedName>
</protein>
<dbReference type="PANTHER" id="PTHR11712">
    <property type="entry name" value="POLYKETIDE SYNTHASE-RELATED"/>
    <property type="match status" value="1"/>
</dbReference>
<evidence type="ECO:0000313" key="4">
    <source>
        <dbReference type="Proteomes" id="UP001228113"/>
    </source>
</evidence>
<dbReference type="AlphaFoldDB" id="A0AA48H1C4"/>
<reference evidence="3" key="1">
    <citation type="journal article" date="2023" name="Int. J. Syst. Evol. Microbiol.">
        <title>Mesoterricola silvestris gen. nov., sp. nov., Mesoterricola sediminis sp. nov., Geothrix oryzae sp. nov., Geothrix edaphica sp. nov., Geothrix rubra sp. nov., and Geothrix limicola sp. nov., six novel members of Acidobacteriota isolated from soils.</title>
        <authorList>
            <person name="Itoh H."/>
            <person name="Sugisawa Y."/>
            <person name="Mise K."/>
            <person name="Xu Z."/>
            <person name="Kuniyasu M."/>
            <person name="Ushijima N."/>
            <person name="Kawano K."/>
            <person name="Kobayashi E."/>
            <person name="Shiratori Y."/>
            <person name="Masuda Y."/>
            <person name="Senoo K."/>
        </authorList>
    </citation>
    <scope>NUCLEOTIDE SEQUENCE</scope>
    <source>
        <strain evidence="3">W786</strain>
    </source>
</reference>
<dbReference type="PANTHER" id="PTHR11712:SF336">
    <property type="entry name" value="3-OXOACYL-[ACYL-CARRIER-PROTEIN] SYNTHASE, MITOCHONDRIAL"/>
    <property type="match status" value="1"/>
</dbReference>
<keyword evidence="1" id="KW-0808">Transferase</keyword>
<keyword evidence="4" id="KW-1185">Reference proteome</keyword>
<evidence type="ECO:0000259" key="2">
    <source>
        <dbReference type="Pfam" id="PF00109"/>
    </source>
</evidence>
<proteinExistence type="predicted"/>
<evidence type="ECO:0000256" key="1">
    <source>
        <dbReference type="ARBA" id="ARBA00022679"/>
    </source>
</evidence>
<organism evidence="3 4">
    <name type="scientific">Mesoterricola sediminis</name>
    <dbReference type="NCBI Taxonomy" id="2927980"/>
    <lineage>
        <taxon>Bacteria</taxon>
        <taxon>Pseudomonadati</taxon>
        <taxon>Acidobacteriota</taxon>
        <taxon>Holophagae</taxon>
        <taxon>Holophagales</taxon>
        <taxon>Holophagaceae</taxon>
        <taxon>Mesoterricola</taxon>
    </lineage>
</organism>
<dbReference type="Proteomes" id="UP001228113">
    <property type="component" value="Chromosome"/>
</dbReference>
<dbReference type="GO" id="GO:0004315">
    <property type="term" value="F:3-oxoacyl-[acyl-carrier-protein] synthase activity"/>
    <property type="evidence" value="ECO:0007669"/>
    <property type="project" value="TreeGrafter"/>
</dbReference>
<evidence type="ECO:0000313" key="3">
    <source>
        <dbReference type="EMBL" id="BDU75676.1"/>
    </source>
</evidence>
<accession>A0AA48H1C4</accession>
<dbReference type="GO" id="GO:0005829">
    <property type="term" value="C:cytosol"/>
    <property type="evidence" value="ECO:0007669"/>
    <property type="project" value="TreeGrafter"/>
</dbReference>